<reference evidence="16" key="1">
    <citation type="submission" date="2013-07" db="EMBL/GenBank/DDBJ databases">
        <title>The genome of Eucalyptus grandis.</title>
        <authorList>
            <person name="Schmutz J."/>
            <person name="Hayes R."/>
            <person name="Myburg A."/>
            <person name="Tuskan G."/>
            <person name="Grattapaglia D."/>
            <person name="Rokhsar D.S."/>
        </authorList>
    </citation>
    <scope>NUCLEOTIDE SEQUENCE</scope>
    <source>
        <tissue evidence="16">Leaf extractions</tissue>
    </source>
</reference>
<keyword evidence="7" id="KW-0378">Hydrolase</keyword>
<dbReference type="CDD" id="cd09869">
    <property type="entry name" value="PIN_GEN1"/>
    <property type="match status" value="1"/>
</dbReference>
<keyword evidence="8" id="KW-0460">Magnesium</keyword>
<evidence type="ECO:0000256" key="10">
    <source>
        <dbReference type="ARBA" id="ARBA00023242"/>
    </source>
</evidence>
<keyword evidence="9" id="KW-0234">DNA repair</keyword>
<accession>A0A059BZZ8</accession>
<dbReference type="OMA" id="RNLYFRT"/>
<dbReference type="STRING" id="71139.A0A059BZZ8"/>
<evidence type="ECO:0000259" key="14">
    <source>
        <dbReference type="SMART" id="SM00484"/>
    </source>
</evidence>
<evidence type="ECO:0000256" key="3">
    <source>
        <dbReference type="ARBA" id="ARBA00022722"/>
    </source>
</evidence>
<dbReference type="InterPro" id="IPR036279">
    <property type="entry name" value="5-3_exonuclease_C_sf"/>
</dbReference>
<dbReference type="SUPFAM" id="SSF47807">
    <property type="entry name" value="5' to 3' exonuclease, C-terminal subdomain"/>
    <property type="match status" value="1"/>
</dbReference>
<dbReference type="GO" id="GO:0006281">
    <property type="term" value="P:DNA repair"/>
    <property type="evidence" value="ECO:0007669"/>
    <property type="project" value="UniProtKB-KW"/>
</dbReference>
<dbReference type="GO" id="GO:0046872">
    <property type="term" value="F:metal ion binding"/>
    <property type="evidence" value="ECO:0007669"/>
    <property type="project" value="UniProtKB-KW"/>
</dbReference>
<dbReference type="Gramene" id="KCW71793">
    <property type="protein sequence ID" value="KCW71793"/>
    <property type="gene ID" value="EUGRSUZ_E00282"/>
</dbReference>
<dbReference type="PANTHER" id="PTHR11081">
    <property type="entry name" value="FLAP ENDONUCLEASE FAMILY MEMBER"/>
    <property type="match status" value="1"/>
</dbReference>
<dbReference type="Pfam" id="PF00752">
    <property type="entry name" value="XPG_N"/>
    <property type="match status" value="1"/>
</dbReference>
<dbReference type="Pfam" id="PF00867">
    <property type="entry name" value="XPG_I"/>
    <property type="match status" value="1"/>
</dbReference>
<sequence>MGVGGHFWDLLKPHARREGFDYLRNKRVAVDLSFWIVQHETAIRKRSFARNPHLRLTFFRTVNLFSKFGAFPTFVVDGTPSPLKSQARIQRFFQASGLDLSSLPVPEDGVLVERNGAFRKCVKECVELLELLGMPVLEARGEAEALCAQLNYEGHVDACITADSDAFLFGASCVIKCIHPNSREPFECYHFSDIEDGLGLRRNHLIAIALLVGNDHDLRGVQGIGVDTALRFVKTFSEEEILNSLKEIGNGEKLLCEGDAGSADDPLHGSDSISPKPRPSHCSFCGHPGSKRDHFKFSCADCITGDGPGCLKKPYKFKCDCSSCNMDRKRKEQKKHESWRIKVCERITLEPKFPNDEIIKMYLSNNHGYFDGSSGPHISWDRPRSEMLVDFLAFHQHWEPSFIRQKLLPMMSTIYLRDMATNTADELLCDQYEFDSVHRVKTRYGYQLFVVKWKKAAHMTGGAVCEISDDLAGSRQHEVIDVDDQDDILEESEVPQIQAVDGTWFLLTDEDIELVTAAFPEEVDRFLKEKELKESKRGKSVSSTPEGTESELTKSKGVQLSITEFYRSTKVLYQAKPADDIVNDSKSFRDASSKKRSAGSSSKFSKSVRRRLLFDS</sequence>
<dbReference type="GO" id="GO:0008821">
    <property type="term" value="F:crossover junction DNA endonuclease activity"/>
    <property type="evidence" value="ECO:0007669"/>
    <property type="project" value="EnsemblPlants"/>
</dbReference>
<dbReference type="GO" id="GO:0005634">
    <property type="term" value="C:nucleus"/>
    <property type="evidence" value="ECO:0007669"/>
    <property type="project" value="UniProtKB-SubCell"/>
</dbReference>
<dbReference type="GO" id="GO:0009555">
    <property type="term" value="P:pollen development"/>
    <property type="evidence" value="ECO:0000318"/>
    <property type="project" value="GO_Central"/>
</dbReference>
<dbReference type="PANTHER" id="PTHR11081:SF59">
    <property type="entry name" value="FI23547P1"/>
    <property type="match status" value="1"/>
</dbReference>
<evidence type="ECO:0000256" key="9">
    <source>
        <dbReference type="ARBA" id="ARBA00023204"/>
    </source>
</evidence>
<evidence type="ECO:0000256" key="11">
    <source>
        <dbReference type="ARBA" id="ARBA00038112"/>
    </source>
</evidence>
<evidence type="ECO:0000256" key="5">
    <source>
        <dbReference type="ARBA" id="ARBA00022759"/>
    </source>
</evidence>
<evidence type="ECO:0000313" key="16">
    <source>
        <dbReference type="EMBL" id="KCW71793.1"/>
    </source>
</evidence>
<evidence type="ECO:0000259" key="15">
    <source>
        <dbReference type="SMART" id="SM00485"/>
    </source>
</evidence>
<dbReference type="GO" id="GO:0009650">
    <property type="term" value="P:UV protection"/>
    <property type="evidence" value="ECO:0007669"/>
    <property type="project" value="EnsemblPlants"/>
</dbReference>
<feature type="domain" description="XPG N-terminal" evidence="15">
    <location>
        <begin position="1"/>
        <end position="99"/>
    </location>
</feature>
<dbReference type="SMART" id="SM00485">
    <property type="entry name" value="XPGN"/>
    <property type="match status" value="1"/>
</dbReference>
<organism evidence="16">
    <name type="scientific">Eucalyptus grandis</name>
    <name type="common">Flooded gum</name>
    <dbReference type="NCBI Taxonomy" id="71139"/>
    <lineage>
        <taxon>Eukaryota</taxon>
        <taxon>Viridiplantae</taxon>
        <taxon>Streptophyta</taxon>
        <taxon>Embryophyta</taxon>
        <taxon>Tracheophyta</taxon>
        <taxon>Spermatophyta</taxon>
        <taxon>Magnoliopsida</taxon>
        <taxon>eudicotyledons</taxon>
        <taxon>Gunneridae</taxon>
        <taxon>Pentapetalae</taxon>
        <taxon>rosids</taxon>
        <taxon>malvids</taxon>
        <taxon>Myrtales</taxon>
        <taxon>Myrtaceae</taxon>
        <taxon>Myrtoideae</taxon>
        <taxon>Eucalypteae</taxon>
        <taxon>Eucalyptus</taxon>
    </lineage>
</organism>
<dbReference type="Gene3D" id="3.40.50.1010">
    <property type="entry name" value="5'-nuclease"/>
    <property type="match status" value="1"/>
</dbReference>
<evidence type="ECO:0000256" key="13">
    <source>
        <dbReference type="SAM" id="MobiDB-lite"/>
    </source>
</evidence>
<keyword evidence="4" id="KW-0479">Metal-binding</keyword>
<dbReference type="InterPro" id="IPR006086">
    <property type="entry name" value="XPG-I_dom"/>
</dbReference>
<evidence type="ECO:0000256" key="7">
    <source>
        <dbReference type="ARBA" id="ARBA00022801"/>
    </source>
</evidence>
<name>A0A059BZZ8_EUCGR</name>
<keyword evidence="10" id="KW-0539">Nucleus</keyword>
<evidence type="ECO:0000256" key="2">
    <source>
        <dbReference type="ARBA" id="ARBA00004123"/>
    </source>
</evidence>
<evidence type="ECO:0000256" key="8">
    <source>
        <dbReference type="ARBA" id="ARBA00022842"/>
    </source>
</evidence>
<feature type="region of interest" description="Disordered" evidence="13">
    <location>
        <begin position="536"/>
        <end position="555"/>
    </location>
</feature>
<dbReference type="SMART" id="SM00484">
    <property type="entry name" value="XPGI"/>
    <property type="match status" value="1"/>
</dbReference>
<evidence type="ECO:0000256" key="12">
    <source>
        <dbReference type="ARBA" id="ARBA00073453"/>
    </source>
</evidence>
<evidence type="ECO:0000256" key="6">
    <source>
        <dbReference type="ARBA" id="ARBA00022763"/>
    </source>
</evidence>
<evidence type="ECO:0000256" key="4">
    <source>
        <dbReference type="ARBA" id="ARBA00022723"/>
    </source>
</evidence>
<keyword evidence="6" id="KW-0227">DNA damage</keyword>
<dbReference type="OrthoDB" id="2959108at2759"/>
<protein>
    <recommendedName>
        <fullName evidence="12">Flap endonuclease GEN-like 1</fullName>
    </recommendedName>
</protein>
<dbReference type="eggNOG" id="KOG2519">
    <property type="taxonomic scope" value="Eukaryota"/>
</dbReference>
<dbReference type="KEGG" id="egr:104443553"/>
<comment type="similarity">
    <text evidence="11">Belongs to the XPG/RAD2 endonuclease family. GEN subfamily.</text>
</comment>
<dbReference type="InParanoid" id="A0A059BZZ8"/>
<dbReference type="FunFam" id="3.40.50.1010:FF:000032">
    <property type="entry name" value="Flap endonuclease GEN-like 1"/>
    <property type="match status" value="1"/>
</dbReference>
<dbReference type="AlphaFoldDB" id="A0A059BZZ8"/>
<feature type="region of interest" description="Disordered" evidence="13">
    <location>
        <begin position="584"/>
        <end position="616"/>
    </location>
</feature>
<dbReference type="FunCoup" id="A0A059BZZ8">
    <property type="interactions" value="245"/>
</dbReference>
<dbReference type="FunFam" id="1.10.150.20:FF:000030">
    <property type="entry name" value="Flap endonuclease GEN-like 1"/>
    <property type="match status" value="1"/>
</dbReference>
<dbReference type="InterPro" id="IPR006085">
    <property type="entry name" value="XPG_DNA_repair_N"/>
</dbReference>
<dbReference type="GO" id="GO:0017108">
    <property type="term" value="F:5'-flap endonuclease activity"/>
    <property type="evidence" value="ECO:0000318"/>
    <property type="project" value="GO_Central"/>
</dbReference>
<comment type="cofactor">
    <cofactor evidence="1">
        <name>Mg(2+)</name>
        <dbReference type="ChEBI" id="CHEBI:18420"/>
    </cofactor>
</comment>
<dbReference type="EMBL" id="KK198757">
    <property type="protein sequence ID" value="KCW71793.1"/>
    <property type="molecule type" value="Genomic_DNA"/>
</dbReference>
<dbReference type="PRINTS" id="PR00853">
    <property type="entry name" value="XPGRADSUPER"/>
</dbReference>
<dbReference type="InterPro" id="IPR006084">
    <property type="entry name" value="XPG/Rad2"/>
</dbReference>
<dbReference type="SUPFAM" id="SSF88723">
    <property type="entry name" value="PIN domain-like"/>
    <property type="match status" value="1"/>
</dbReference>
<proteinExistence type="inferred from homology"/>
<comment type="subcellular location">
    <subcellularLocation>
        <location evidence="2">Nucleus</location>
    </subcellularLocation>
</comment>
<feature type="compositionally biased region" description="Basic residues" evidence="13">
    <location>
        <begin position="606"/>
        <end position="616"/>
    </location>
</feature>
<keyword evidence="3" id="KW-0540">Nuclease</keyword>
<dbReference type="Gene3D" id="1.10.150.20">
    <property type="entry name" value="5' to 3' exonuclease, C-terminal subdomain"/>
    <property type="match status" value="1"/>
</dbReference>
<gene>
    <name evidence="16" type="ORF">EUGRSUZ_E00282</name>
</gene>
<keyword evidence="5" id="KW-0255">Endonuclease</keyword>
<evidence type="ECO:0000256" key="1">
    <source>
        <dbReference type="ARBA" id="ARBA00001946"/>
    </source>
</evidence>
<dbReference type="InterPro" id="IPR029060">
    <property type="entry name" value="PIN-like_dom_sf"/>
</dbReference>
<feature type="domain" description="XPG-I" evidence="14">
    <location>
        <begin position="130"/>
        <end position="200"/>
    </location>
</feature>